<comment type="caution">
    <text evidence="4">The sequence shown here is derived from an EMBL/GenBank/DDBJ whole genome shotgun (WGS) entry which is preliminary data.</text>
</comment>
<feature type="domain" description="Phage tail assembly chaperone-like" evidence="3">
    <location>
        <begin position="64"/>
        <end position="120"/>
    </location>
</feature>
<keyword evidence="1" id="KW-0378">Hydrolase</keyword>
<dbReference type="GO" id="GO:0030246">
    <property type="term" value="F:carbohydrate binding"/>
    <property type="evidence" value="ECO:0007669"/>
    <property type="project" value="InterPro"/>
</dbReference>
<sequence>MVYVIKDGVVQNIIELGGMSRSEYEQLEGVTLADAPENVPVNIGDTYADGVFYRGGQRADTLFARAIRDGMLQACDYRMMPDYPCSEESRAAWAAYRQALRDVPQQEGFPDRVEWPQAPDGADAGGASMLVQVDAAKVAARMTVAANADALRTEEIEAVKPLFNAWQPDRAYEADRDIVRYGEGDALYLCRTSHTSQAEWTPGTETASLWTHIDAAHAGTADDPIPYEGNMALESGRYYSQDGVVYRCTRDTGNPVFQALSELVGLYVEAI</sequence>
<evidence type="ECO:0000313" key="5">
    <source>
        <dbReference type="Proteomes" id="UP000886887"/>
    </source>
</evidence>
<dbReference type="Proteomes" id="UP000886887">
    <property type="component" value="Unassembled WGS sequence"/>
</dbReference>
<name>A0A9D1CRQ0_9FIRM</name>
<dbReference type="SUPFAM" id="SSF51055">
    <property type="entry name" value="Carbohydrate binding domain"/>
    <property type="match status" value="1"/>
</dbReference>
<dbReference type="GO" id="GO:0004553">
    <property type="term" value="F:hydrolase activity, hydrolyzing O-glycosyl compounds"/>
    <property type="evidence" value="ECO:0007669"/>
    <property type="project" value="InterPro"/>
</dbReference>
<reference evidence="4" key="2">
    <citation type="journal article" date="2021" name="PeerJ">
        <title>Extensive microbial diversity within the chicken gut microbiome revealed by metagenomics and culture.</title>
        <authorList>
            <person name="Gilroy R."/>
            <person name="Ravi A."/>
            <person name="Getino M."/>
            <person name="Pursley I."/>
            <person name="Horton D.L."/>
            <person name="Alikhan N.F."/>
            <person name="Baker D."/>
            <person name="Gharbi K."/>
            <person name="Hall N."/>
            <person name="Watson M."/>
            <person name="Adriaenssens E.M."/>
            <person name="Foster-Nyarko E."/>
            <person name="Jarju S."/>
            <person name="Secka A."/>
            <person name="Antonio M."/>
            <person name="Oren A."/>
            <person name="Chaudhuri R.R."/>
            <person name="La Ragione R."/>
            <person name="Hildebrand F."/>
            <person name="Pallen M.J."/>
        </authorList>
    </citation>
    <scope>NUCLEOTIDE SEQUENCE</scope>
    <source>
        <strain evidence="4">ChiSxjej2B14-6234</strain>
    </source>
</reference>
<evidence type="ECO:0000313" key="4">
    <source>
        <dbReference type="EMBL" id="HIQ71734.1"/>
    </source>
</evidence>
<evidence type="ECO:0000259" key="3">
    <source>
        <dbReference type="Pfam" id="PF16778"/>
    </source>
</evidence>
<dbReference type="Gene3D" id="6.10.140.1310">
    <property type="match status" value="1"/>
</dbReference>
<dbReference type="Pfam" id="PF02839">
    <property type="entry name" value="CBM_5_12"/>
    <property type="match status" value="1"/>
</dbReference>
<evidence type="ECO:0000256" key="1">
    <source>
        <dbReference type="ARBA" id="ARBA00022801"/>
    </source>
</evidence>
<feature type="domain" description="Chitin-binding type-3" evidence="2">
    <location>
        <begin position="165"/>
        <end position="210"/>
    </location>
</feature>
<dbReference type="AlphaFoldDB" id="A0A9D1CRQ0"/>
<dbReference type="Pfam" id="PF16778">
    <property type="entry name" value="Phage_tail_APC"/>
    <property type="match status" value="1"/>
</dbReference>
<dbReference type="GO" id="GO:0005576">
    <property type="term" value="C:extracellular region"/>
    <property type="evidence" value="ECO:0007669"/>
    <property type="project" value="InterPro"/>
</dbReference>
<dbReference type="CDD" id="cd12214">
    <property type="entry name" value="ChiA1_BD"/>
    <property type="match status" value="1"/>
</dbReference>
<dbReference type="InterPro" id="IPR036573">
    <property type="entry name" value="CBM_sf_5/12"/>
</dbReference>
<proteinExistence type="predicted"/>
<accession>A0A9D1CRQ0</accession>
<dbReference type="GO" id="GO:0005975">
    <property type="term" value="P:carbohydrate metabolic process"/>
    <property type="evidence" value="ECO:0007669"/>
    <property type="project" value="InterPro"/>
</dbReference>
<dbReference type="InterPro" id="IPR003610">
    <property type="entry name" value="CBM5/12"/>
</dbReference>
<gene>
    <name evidence="4" type="ORF">IAB73_05955</name>
</gene>
<evidence type="ECO:0000259" key="2">
    <source>
        <dbReference type="Pfam" id="PF02839"/>
    </source>
</evidence>
<dbReference type="InterPro" id="IPR031893">
    <property type="entry name" value="Phage_tail_APC"/>
</dbReference>
<protein>
    <submittedName>
        <fullName evidence="4">Uncharacterized protein</fullName>
    </submittedName>
</protein>
<reference evidence="4" key="1">
    <citation type="submission" date="2020-10" db="EMBL/GenBank/DDBJ databases">
        <authorList>
            <person name="Gilroy R."/>
        </authorList>
    </citation>
    <scope>NUCLEOTIDE SEQUENCE</scope>
    <source>
        <strain evidence="4">ChiSxjej2B14-6234</strain>
    </source>
</reference>
<dbReference type="Gene3D" id="2.10.10.20">
    <property type="entry name" value="Carbohydrate-binding module superfamily 5/12"/>
    <property type="match status" value="1"/>
</dbReference>
<organism evidence="4 5">
    <name type="scientific">Candidatus Onthenecus intestinigallinarum</name>
    <dbReference type="NCBI Taxonomy" id="2840875"/>
    <lineage>
        <taxon>Bacteria</taxon>
        <taxon>Bacillati</taxon>
        <taxon>Bacillota</taxon>
        <taxon>Clostridia</taxon>
        <taxon>Eubacteriales</taxon>
        <taxon>Candidatus Onthenecus</taxon>
    </lineage>
</organism>
<dbReference type="EMBL" id="DVFJ01000017">
    <property type="protein sequence ID" value="HIQ71734.1"/>
    <property type="molecule type" value="Genomic_DNA"/>
</dbReference>